<dbReference type="GO" id="GO:0008168">
    <property type="term" value="F:methyltransferase activity"/>
    <property type="evidence" value="ECO:0007669"/>
    <property type="project" value="UniProtKB-KW"/>
</dbReference>
<reference evidence="3" key="1">
    <citation type="submission" date="2014-12" db="EMBL/GenBank/DDBJ databases">
        <title>Genome sequence of Clostridium beijerinckii strain 59B.</title>
        <authorList>
            <person name="Little G.T."/>
            <person name="Minton N.P."/>
        </authorList>
    </citation>
    <scope>NUCLEOTIDE SEQUENCE [LARGE SCALE GENOMIC DNA]</scope>
    <source>
        <strain evidence="3">59B</strain>
    </source>
</reference>
<dbReference type="PANTHER" id="PTHR43861:SF1">
    <property type="entry name" value="TRANS-ACONITATE 2-METHYLTRANSFERASE"/>
    <property type="match status" value="1"/>
</dbReference>
<dbReference type="EMBL" id="CP010086">
    <property type="protein sequence ID" value="AJH00736.1"/>
    <property type="molecule type" value="Genomic_DNA"/>
</dbReference>
<dbReference type="Proteomes" id="UP000031866">
    <property type="component" value="Chromosome"/>
</dbReference>
<dbReference type="Pfam" id="PF13847">
    <property type="entry name" value="Methyltransf_31"/>
    <property type="match status" value="1"/>
</dbReference>
<protein>
    <submittedName>
        <fullName evidence="2">Methyltransferase</fullName>
    </submittedName>
</protein>
<sequence>MDYIKSNKDAWEEAFERRAKGWSEDLYESLQNETYPFLKKELIEELLEFDFTNKTVSQFCCNNGRELLSIMKFGAKQGVGFDIAENMVSFANETAKKAKANCLFIATNILDIDEKFNNSFDFIFITIGALIWFKDLNLLFDKVSLCLKSGGILVINETHPVTNMLAASGENNYDKEVPNKLVNSYFKEDPWIENSGMSYMSEQSYKSKTFYSYFHTFSDIVNSLSSNKIVISKLREFQYDMSTSFANLNNLGIPLSYILIAKKID</sequence>
<evidence type="ECO:0000313" key="2">
    <source>
        <dbReference type="EMBL" id="AJH00736.1"/>
    </source>
</evidence>
<dbReference type="RefSeq" id="WP_041898671.1">
    <property type="nucleotide sequence ID" value="NZ_CP010086.2"/>
</dbReference>
<accession>A0A0B5QIH0</accession>
<dbReference type="STRING" id="1520.LF65_04195"/>
<dbReference type="PANTHER" id="PTHR43861">
    <property type="entry name" value="TRANS-ACONITATE 2-METHYLTRANSFERASE-RELATED"/>
    <property type="match status" value="1"/>
</dbReference>
<dbReference type="AlphaFoldDB" id="A0A0B5QIH0"/>
<keyword evidence="2" id="KW-0808">Transferase</keyword>
<gene>
    <name evidence="2" type="ORF">LF65_04195</name>
</gene>
<dbReference type="CDD" id="cd02440">
    <property type="entry name" value="AdoMet_MTases"/>
    <property type="match status" value="1"/>
</dbReference>
<feature type="domain" description="Methyltransferase" evidence="1">
    <location>
        <begin position="61"/>
        <end position="159"/>
    </location>
</feature>
<dbReference type="Gene3D" id="3.40.50.150">
    <property type="entry name" value="Vaccinia Virus protein VP39"/>
    <property type="match status" value="1"/>
</dbReference>
<dbReference type="KEGG" id="cbei:LF65_04195"/>
<dbReference type="SUPFAM" id="SSF53335">
    <property type="entry name" value="S-adenosyl-L-methionine-dependent methyltransferases"/>
    <property type="match status" value="1"/>
</dbReference>
<evidence type="ECO:0000313" key="3">
    <source>
        <dbReference type="Proteomes" id="UP000031866"/>
    </source>
</evidence>
<organism evidence="2 3">
    <name type="scientific">Clostridium beijerinckii</name>
    <name type="common">Clostridium MP</name>
    <dbReference type="NCBI Taxonomy" id="1520"/>
    <lineage>
        <taxon>Bacteria</taxon>
        <taxon>Bacillati</taxon>
        <taxon>Bacillota</taxon>
        <taxon>Clostridia</taxon>
        <taxon>Eubacteriales</taxon>
        <taxon>Clostridiaceae</taxon>
        <taxon>Clostridium</taxon>
    </lineage>
</organism>
<name>A0A0B5QIH0_CLOBE</name>
<proteinExistence type="predicted"/>
<dbReference type="InterPro" id="IPR025714">
    <property type="entry name" value="Methyltranfer_dom"/>
</dbReference>
<evidence type="ECO:0000259" key="1">
    <source>
        <dbReference type="Pfam" id="PF13847"/>
    </source>
</evidence>
<dbReference type="GO" id="GO:0032259">
    <property type="term" value="P:methylation"/>
    <property type="evidence" value="ECO:0007669"/>
    <property type="project" value="UniProtKB-KW"/>
</dbReference>
<dbReference type="InterPro" id="IPR029063">
    <property type="entry name" value="SAM-dependent_MTases_sf"/>
</dbReference>
<keyword evidence="2" id="KW-0489">Methyltransferase</keyword>
<dbReference type="OrthoDB" id="8385759at2"/>